<protein>
    <submittedName>
        <fullName evidence="1">Uncharacterized protein</fullName>
    </submittedName>
</protein>
<dbReference type="PROSITE" id="PS51257">
    <property type="entry name" value="PROKAR_LIPOPROTEIN"/>
    <property type="match status" value="1"/>
</dbReference>
<dbReference type="EMBL" id="GBRH01186346">
    <property type="protein sequence ID" value="JAE11550.1"/>
    <property type="molecule type" value="Transcribed_RNA"/>
</dbReference>
<sequence>MTNKDLWTISRFSLYLYLSAGSSCLCVF</sequence>
<organism evidence="1">
    <name type="scientific">Arundo donax</name>
    <name type="common">Giant reed</name>
    <name type="synonym">Donax arundinaceus</name>
    <dbReference type="NCBI Taxonomy" id="35708"/>
    <lineage>
        <taxon>Eukaryota</taxon>
        <taxon>Viridiplantae</taxon>
        <taxon>Streptophyta</taxon>
        <taxon>Embryophyta</taxon>
        <taxon>Tracheophyta</taxon>
        <taxon>Spermatophyta</taxon>
        <taxon>Magnoliopsida</taxon>
        <taxon>Liliopsida</taxon>
        <taxon>Poales</taxon>
        <taxon>Poaceae</taxon>
        <taxon>PACMAD clade</taxon>
        <taxon>Arundinoideae</taxon>
        <taxon>Arundineae</taxon>
        <taxon>Arundo</taxon>
    </lineage>
</organism>
<reference evidence="1" key="2">
    <citation type="journal article" date="2015" name="Data Brief">
        <title>Shoot transcriptome of the giant reed, Arundo donax.</title>
        <authorList>
            <person name="Barrero R.A."/>
            <person name="Guerrero F.D."/>
            <person name="Moolhuijzen P."/>
            <person name="Goolsby J.A."/>
            <person name="Tidwell J."/>
            <person name="Bellgard S.E."/>
            <person name="Bellgard M.I."/>
        </authorList>
    </citation>
    <scope>NUCLEOTIDE SEQUENCE</scope>
    <source>
        <tissue evidence="1">Shoot tissue taken approximately 20 cm above the soil surface</tissue>
    </source>
</reference>
<evidence type="ECO:0000313" key="1">
    <source>
        <dbReference type="EMBL" id="JAE11550.1"/>
    </source>
</evidence>
<reference evidence="1" key="1">
    <citation type="submission" date="2014-09" db="EMBL/GenBank/DDBJ databases">
        <authorList>
            <person name="Magalhaes I.L.F."/>
            <person name="Oliveira U."/>
            <person name="Santos F.R."/>
            <person name="Vidigal T.H.D.A."/>
            <person name="Brescovit A.D."/>
            <person name="Santos A.J."/>
        </authorList>
    </citation>
    <scope>NUCLEOTIDE SEQUENCE</scope>
    <source>
        <tissue evidence="1">Shoot tissue taken approximately 20 cm above the soil surface</tissue>
    </source>
</reference>
<accession>A0A0A9FEU2</accession>
<dbReference type="AlphaFoldDB" id="A0A0A9FEU2"/>
<name>A0A0A9FEU2_ARUDO</name>
<proteinExistence type="predicted"/>